<dbReference type="InterPro" id="IPR018968">
    <property type="entry name" value="Phasin"/>
</dbReference>
<dbReference type="KEGG" id="cnc:CNE_BB1p04500"/>
<evidence type="ECO:0000259" key="1">
    <source>
        <dbReference type="Pfam" id="PF09361"/>
    </source>
</evidence>
<dbReference type="Pfam" id="PF09361">
    <property type="entry name" value="Phasin_2"/>
    <property type="match status" value="1"/>
</dbReference>
<feature type="domain" description="Phasin" evidence="1">
    <location>
        <begin position="28"/>
        <end position="123"/>
    </location>
</feature>
<dbReference type="HOGENOM" id="CLU_133107_0_0_4"/>
<name>F8GX04_CUPNN</name>
<dbReference type="GeneID" id="34312229"/>
<dbReference type="RefSeq" id="WP_013958929.1">
    <property type="nucleotide sequence ID" value="NC_015727.1"/>
</dbReference>
<protein>
    <recommendedName>
        <fullName evidence="1">Phasin domain-containing protein</fullName>
    </recommendedName>
</protein>
<sequence>MTTQTNPFANVTKMMLDFKVTGLDMSSIIESQRKDMEALAESNKVTYEAMQAMAQKQSEILTRTMQGIQDFAQAQAGGAGLIDPGKQAEMIRVAYQTALTDMKDLAEMARKSQVDALATITQRATEHMEEIKKLLHPK</sequence>
<geneLocation type="plasmid" evidence="2 3">
    <name>pBB1</name>
</geneLocation>
<dbReference type="EMBL" id="CP002879">
    <property type="protein sequence ID" value="AEI81874.1"/>
    <property type="molecule type" value="Genomic_DNA"/>
</dbReference>
<organism evidence="2 3">
    <name type="scientific">Cupriavidus necator (strain ATCC 43291 / DSM 13513 / CCUG 52238 / LMG 8453 / N-1)</name>
    <name type="common">Ralstonia eutropha</name>
    <dbReference type="NCBI Taxonomy" id="1042878"/>
    <lineage>
        <taxon>Bacteria</taxon>
        <taxon>Pseudomonadati</taxon>
        <taxon>Pseudomonadota</taxon>
        <taxon>Betaproteobacteria</taxon>
        <taxon>Burkholderiales</taxon>
        <taxon>Burkholderiaceae</taxon>
        <taxon>Cupriavidus</taxon>
    </lineage>
</organism>
<dbReference type="Proteomes" id="UP000006798">
    <property type="component" value="Plasmid pBB1"/>
</dbReference>
<gene>
    <name evidence="2" type="ordered locus">CNE_BB1p04500</name>
</gene>
<evidence type="ECO:0000313" key="2">
    <source>
        <dbReference type="EMBL" id="AEI81874.1"/>
    </source>
</evidence>
<keyword evidence="2" id="KW-0614">Plasmid</keyword>
<reference evidence="2 3" key="1">
    <citation type="journal article" date="2011" name="J. Bacteriol.">
        <title>Complete genome sequence of the type strain Cupriavidus necator N-1.</title>
        <authorList>
            <person name="Poehlein A."/>
            <person name="Kusian B."/>
            <person name="Friedrich B."/>
            <person name="Daniel R."/>
            <person name="Bowien B."/>
        </authorList>
    </citation>
    <scope>NUCLEOTIDE SEQUENCE [LARGE SCALE GENOMIC DNA]</scope>
    <source>
        <strain evidence="3">ATCC 43291 / DSM 13513 / CCUG 52238 / LMG 8453 / N-1</strain>
        <plasmid evidence="2 3">pBB1</plasmid>
    </source>
</reference>
<accession>F8GX04</accession>
<dbReference type="AlphaFoldDB" id="F8GX04"/>
<proteinExistence type="predicted"/>
<evidence type="ECO:0000313" key="3">
    <source>
        <dbReference type="Proteomes" id="UP000006798"/>
    </source>
</evidence>